<evidence type="ECO:0000313" key="2">
    <source>
        <dbReference type="EMBL" id="CAF2111969.1"/>
    </source>
</evidence>
<proteinExistence type="predicted"/>
<accession>A0A816VCN1</accession>
<dbReference type="Proteomes" id="UP001295469">
    <property type="component" value="Chromosome C08"/>
</dbReference>
<feature type="non-terminal residue" evidence="2">
    <location>
        <position position="1"/>
    </location>
</feature>
<gene>
    <name evidence="2" type="ORF">DARMORV10_C08P30710.1</name>
</gene>
<dbReference type="AlphaFoldDB" id="A0A816VCN1"/>
<feature type="region of interest" description="Disordered" evidence="1">
    <location>
        <begin position="44"/>
        <end position="111"/>
    </location>
</feature>
<reference evidence="2" key="1">
    <citation type="submission" date="2021-01" db="EMBL/GenBank/DDBJ databases">
        <authorList>
            <consortium name="Genoscope - CEA"/>
            <person name="William W."/>
        </authorList>
    </citation>
    <scope>NUCLEOTIDE SEQUENCE</scope>
</reference>
<organism evidence="2">
    <name type="scientific">Brassica napus</name>
    <name type="common">Rape</name>
    <dbReference type="NCBI Taxonomy" id="3708"/>
    <lineage>
        <taxon>Eukaryota</taxon>
        <taxon>Viridiplantae</taxon>
        <taxon>Streptophyta</taxon>
        <taxon>Embryophyta</taxon>
        <taxon>Tracheophyta</taxon>
        <taxon>Spermatophyta</taxon>
        <taxon>Magnoliopsida</taxon>
        <taxon>eudicotyledons</taxon>
        <taxon>Gunneridae</taxon>
        <taxon>Pentapetalae</taxon>
        <taxon>rosids</taxon>
        <taxon>malvids</taxon>
        <taxon>Brassicales</taxon>
        <taxon>Brassicaceae</taxon>
        <taxon>Brassiceae</taxon>
        <taxon>Brassica</taxon>
    </lineage>
</organism>
<dbReference type="EMBL" id="HG994372">
    <property type="protein sequence ID" value="CAF2111969.1"/>
    <property type="molecule type" value="Genomic_DNA"/>
</dbReference>
<feature type="compositionally biased region" description="Basic and acidic residues" evidence="1">
    <location>
        <begin position="100"/>
        <end position="111"/>
    </location>
</feature>
<protein>
    <submittedName>
        <fullName evidence="2">(rape) hypothetical protein</fullName>
    </submittedName>
</protein>
<sequence>GNDERDGGGGGWMGGVLCRWTFCCVEVGSIVFQTALCSIFGEKSYSPAPRRRGADYSASPRRRHEEHPRSPPRGHPRGEEDGKYSRRSYSPGYEGGSAAEPEKNGEDEIRE</sequence>
<evidence type="ECO:0000256" key="1">
    <source>
        <dbReference type="SAM" id="MobiDB-lite"/>
    </source>
</evidence>
<name>A0A816VCN1_BRANA</name>